<dbReference type="AlphaFoldDB" id="A0A0R3QUP1"/>
<reference evidence="2 3" key="2">
    <citation type="submission" date="2018-11" db="EMBL/GenBank/DDBJ databases">
        <authorList>
            <consortium name="Pathogen Informatics"/>
        </authorList>
    </citation>
    <scope>NUCLEOTIDE SEQUENCE [LARGE SCALE GENOMIC DNA]</scope>
</reference>
<feature type="transmembrane region" description="Helical" evidence="1">
    <location>
        <begin position="310"/>
        <end position="332"/>
    </location>
</feature>
<dbReference type="Proteomes" id="UP000280834">
    <property type="component" value="Unassembled WGS sequence"/>
</dbReference>
<keyword evidence="3" id="KW-1185">Reference proteome</keyword>
<feature type="transmembrane region" description="Helical" evidence="1">
    <location>
        <begin position="288"/>
        <end position="304"/>
    </location>
</feature>
<evidence type="ECO:0000256" key="1">
    <source>
        <dbReference type="SAM" id="Phobius"/>
    </source>
</evidence>
<dbReference type="STRING" id="42155.A0A0R3QUP1"/>
<gene>
    <name evidence="2" type="ORF">BTMF_LOCUS9477</name>
</gene>
<feature type="transmembrane region" description="Helical" evidence="1">
    <location>
        <begin position="148"/>
        <end position="172"/>
    </location>
</feature>
<keyword evidence="1" id="KW-1133">Transmembrane helix</keyword>
<keyword evidence="1" id="KW-0812">Transmembrane</keyword>
<reference evidence="4" key="1">
    <citation type="submission" date="2017-02" db="UniProtKB">
        <authorList>
            <consortium name="WormBaseParasite"/>
        </authorList>
    </citation>
    <scope>IDENTIFICATION</scope>
</reference>
<dbReference type="WBParaSite" id="BTMF_0001144301-mRNA-1">
    <property type="protein sequence ID" value="BTMF_0001144301-mRNA-1"/>
    <property type="gene ID" value="BTMF_0001144301"/>
</dbReference>
<feature type="transmembrane region" description="Helical" evidence="1">
    <location>
        <begin position="113"/>
        <end position="133"/>
    </location>
</feature>
<organism evidence="4">
    <name type="scientific">Brugia timori</name>
    <dbReference type="NCBI Taxonomy" id="42155"/>
    <lineage>
        <taxon>Eukaryota</taxon>
        <taxon>Metazoa</taxon>
        <taxon>Ecdysozoa</taxon>
        <taxon>Nematoda</taxon>
        <taxon>Chromadorea</taxon>
        <taxon>Rhabditida</taxon>
        <taxon>Spirurina</taxon>
        <taxon>Spiruromorpha</taxon>
        <taxon>Filarioidea</taxon>
        <taxon>Onchocercidae</taxon>
        <taxon>Brugia</taxon>
    </lineage>
</organism>
<evidence type="ECO:0000313" key="4">
    <source>
        <dbReference type="WBParaSite" id="BTMF_0001144301-mRNA-1"/>
    </source>
</evidence>
<evidence type="ECO:0000313" key="3">
    <source>
        <dbReference type="Proteomes" id="UP000280834"/>
    </source>
</evidence>
<proteinExistence type="predicted"/>
<accession>A0A0R3QUP1</accession>
<keyword evidence="1" id="KW-0472">Membrane</keyword>
<name>A0A0R3QUP1_9BILA</name>
<sequence>MKSRKSCVKISRSIMGKKKRSYTQNTEEVSSVPSVSASPLVRQVTFDESSKEPSDYYMEPSGRGLITSPSVGTLNRLERQKIVLWKRPIQTLHYALRELLQLLVDLWFHKARILFVLLLCAVGTYICHVPGVHQKYIQSWKVKSLQCLYWIGLGVLSSIGLGTGLHTFILYLGPHIASVTMAAYECNSLDFPEPPYPERISCPNVEGVMEAAVVTMWSIMSKVRVEALMWGAGTALGELPPYFMAKAARISGEEPDDEEYREFLAYINQSGPKAPTFAEKCKGLMEKAVTKLGFFGILSFASIPNPFFDLAGITCGHFLVPFWKFFLATLIGKAVFKMHLQMFLVVLAFSENTVEHLIVHLKLVCFPNKKYL</sequence>
<dbReference type="EMBL" id="UZAG01016968">
    <property type="protein sequence ID" value="VDO32072.1"/>
    <property type="molecule type" value="Genomic_DNA"/>
</dbReference>
<evidence type="ECO:0000313" key="2">
    <source>
        <dbReference type="EMBL" id="VDO32072.1"/>
    </source>
</evidence>
<protein>
    <submittedName>
        <fullName evidence="4">Transmembrane protein 49</fullName>
    </submittedName>
</protein>